<comment type="caution">
    <text evidence="1">The sequence shown here is derived from an EMBL/GenBank/DDBJ whole genome shotgun (WGS) entry which is preliminary data.</text>
</comment>
<proteinExistence type="predicted"/>
<dbReference type="EMBL" id="BJZV01000034">
    <property type="protein sequence ID" value="GEP12247.1"/>
    <property type="molecule type" value="Genomic_DNA"/>
</dbReference>
<keyword evidence="2" id="KW-1185">Reference proteome</keyword>
<dbReference type="RefSeq" id="WP_147048634.1">
    <property type="nucleotide sequence ID" value="NZ_BJZV01000034.1"/>
</dbReference>
<dbReference type="Proteomes" id="UP000321750">
    <property type="component" value="Unassembled WGS sequence"/>
</dbReference>
<dbReference type="AlphaFoldDB" id="A0A512JQK3"/>
<organism evidence="1 2">
    <name type="scientific">Methylobacterium gnaphalii</name>
    <dbReference type="NCBI Taxonomy" id="1010610"/>
    <lineage>
        <taxon>Bacteria</taxon>
        <taxon>Pseudomonadati</taxon>
        <taxon>Pseudomonadota</taxon>
        <taxon>Alphaproteobacteria</taxon>
        <taxon>Hyphomicrobiales</taxon>
        <taxon>Methylobacteriaceae</taxon>
        <taxon>Methylobacterium</taxon>
    </lineage>
</organism>
<evidence type="ECO:0000313" key="1">
    <source>
        <dbReference type="EMBL" id="GEP12247.1"/>
    </source>
</evidence>
<reference evidence="1 2" key="1">
    <citation type="submission" date="2019-07" db="EMBL/GenBank/DDBJ databases">
        <title>Whole genome shotgun sequence of Methylobacterium gnaphalii NBRC 107716.</title>
        <authorList>
            <person name="Hosoyama A."/>
            <person name="Uohara A."/>
            <person name="Ohji S."/>
            <person name="Ichikawa N."/>
        </authorList>
    </citation>
    <scope>NUCLEOTIDE SEQUENCE [LARGE SCALE GENOMIC DNA]</scope>
    <source>
        <strain evidence="1 2">NBRC 107716</strain>
    </source>
</reference>
<gene>
    <name evidence="1" type="ORF">MGN01_40920</name>
</gene>
<evidence type="ECO:0000313" key="2">
    <source>
        <dbReference type="Proteomes" id="UP000321750"/>
    </source>
</evidence>
<accession>A0A512JQK3</accession>
<sequence length="248" mass="26075">MGYREIDYSADNAAAGQGWFGIDRFMDIDKLEFLHLFGSNYPDNRERDLWDYSLNGRRARNKGMSVFPQYAAGGVYQLGLSAADLGPAFTIAALINRTGSGAMAAISNFDAGGYGVTLGANGGFYNAYISGAGTSIAANPGIAQDSYTGTGFELLVLVMKGDGTGKIFVIRPPSSPSGSAAFTGLTAGRIYNPRRLLVGATYYDPGFGPGDQTACVFGYSKAMTDADVFNVLPGKVRALLGEYGGPVI</sequence>
<protein>
    <submittedName>
        <fullName evidence="1">Uncharacterized protein</fullName>
    </submittedName>
</protein>
<name>A0A512JQK3_9HYPH</name>